<dbReference type="OrthoDB" id="49058at2759"/>
<dbReference type="RefSeq" id="XP_001322769.1">
    <property type="nucleotide sequence ID" value="XM_001322734.1"/>
</dbReference>
<dbReference type="InterPro" id="IPR038558">
    <property type="entry name" value="SAS-6_N_sf"/>
</dbReference>
<feature type="domain" description="Spindle assembly abnormal protein 6 N-terminal" evidence="1">
    <location>
        <begin position="14"/>
        <end position="151"/>
    </location>
</feature>
<dbReference type="Proteomes" id="UP000001542">
    <property type="component" value="Unassembled WGS sequence"/>
</dbReference>
<dbReference type="AlphaFoldDB" id="A2E9Y4"/>
<organism evidence="2 3">
    <name type="scientific">Trichomonas vaginalis (strain ATCC PRA-98 / G3)</name>
    <dbReference type="NCBI Taxonomy" id="412133"/>
    <lineage>
        <taxon>Eukaryota</taxon>
        <taxon>Metamonada</taxon>
        <taxon>Parabasalia</taxon>
        <taxon>Trichomonadida</taxon>
        <taxon>Trichomonadidae</taxon>
        <taxon>Trichomonas</taxon>
    </lineage>
</organism>
<dbReference type="KEGG" id="tva:4768481"/>
<evidence type="ECO:0000313" key="3">
    <source>
        <dbReference type="Proteomes" id="UP000001542"/>
    </source>
</evidence>
<proteinExistence type="predicted"/>
<evidence type="ECO:0000313" key="2">
    <source>
        <dbReference type="EMBL" id="EAY10546.1"/>
    </source>
</evidence>
<evidence type="ECO:0000259" key="1">
    <source>
        <dbReference type="Pfam" id="PF16531"/>
    </source>
</evidence>
<name>A2E9Y4_TRIV3</name>
<dbReference type="Pfam" id="PF16531">
    <property type="entry name" value="SAS-6_N"/>
    <property type="match status" value="1"/>
</dbReference>
<reference evidence="2" key="2">
    <citation type="journal article" date="2007" name="Science">
        <title>Draft genome sequence of the sexually transmitted pathogen Trichomonas vaginalis.</title>
        <authorList>
            <person name="Carlton J.M."/>
            <person name="Hirt R.P."/>
            <person name="Silva J.C."/>
            <person name="Delcher A.L."/>
            <person name="Schatz M."/>
            <person name="Zhao Q."/>
            <person name="Wortman J.R."/>
            <person name="Bidwell S.L."/>
            <person name="Alsmark U.C.M."/>
            <person name="Besteiro S."/>
            <person name="Sicheritz-Ponten T."/>
            <person name="Noel C.J."/>
            <person name="Dacks J.B."/>
            <person name="Foster P.G."/>
            <person name="Simillion C."/>
            <person name="Van de Peer Y."/>
            <person name="Miranda-Saavedra D."/>
            <person name="Barton G.J."/>
            <person name="Westrop G.D."/>
            <person name="Mueller S."/>
            <person name="Dessi D."/>
            <person name="Fiori P.L."/>
            <person name="Ren Q."/>
            <person name="Paulsen I."/>
            <person name="Zhang H."/>
            <person name="Bastida-Corcuera F.D."/>
            <person name="Simoes-Barbosa A."/>
            <person name="Brown M.T."/>
            <person name="Hayes R.D."/>
            <person name="Mukherjee M."/>
            <person name="Okumura C.Y."/>
            <person name="Schneider R."/>
            <person name="Smith A.J."/>
            <person name="Vanacova S."/>
            <person name="Villalvazo M."/>
            <person name="Haas B.J."/>
            <person name="Pertea M."/>
            <person name="Feldblyum T.V."/>
            <person name="Utterback T.R."/>
            <person name="Shu C.L."/>
            <person name="Osoegawa K."/>
            <person name="de Jong P.J."/>
            <person name="Hrdy I."/>
            <person name="Horvathova L."/>
            <person name="Zubacova Z."/>
            <person name="Dolezal P."/>
            <person name="Malik S.B."/>
            <person name="Logsdon J.M. Jr."/>
            <person name="Henze K."/>
            <person name="Gupta A."/>
            <person name="Wang C.C."/>
            <person name="Dunne R.L."/>
            <person name="Upcroft J.A."/>
            <person name="Upcroft P."/>
            <person name="White O."/>
            <person name="Salzberg S.L."/>
            <person name="Tang P."/>
            <person name="Chiu C.-H."/>
            <person name="Lee Y.-S."/>
            <person name="Embley T.M."/>
            <person name="Coombs G.H."/>
            <person name="Mottram J.C."/>
            <person name="Tachezy J."/>
            <person name="Fraser-Liggett C.M."/>
            <person name="Johnson P.J."/>
        </authorList>
    </citation>
    <scope>NUCLEOTIDE SEQUENCE [LARGE SCALE GENOMIC DNA]</scope>
    <source>
        <strain evidence="2">G3</strain>
    </source>
</reference>
<dbReference type="InParanoid" id="A2E9Y4"/>
<dbReference type="Gene3D" id="2.170.210.20">
    <property type="entry name" value="Spindle assembly abnormal protein 6, N-terminal domain"/>
    <property type="match status" value="1"/>
</dbReference>
<dbReference type="EMBL" id="DS113336">
    <property type="protein sequence ID" value="EAY10546.1"/>
    <property type="molecule type" value="Genomic_DNA"/>
</dbReference>
<accession>A2E9Y4</accession>
<dbReference type="InterPro" id="IPR032396">
    <property type="entry name" value="SAS-6_N"/>
</dbReference>
<dbReference type="VEuPathDB" id="TrichDB:TVAG_184480"/>
<dbReference type="VEuPathDB" id="TrichDB:TVAGG3_0181030"/>
<gene>
    <name evidence="2" type="ORF">TVAG_184480</name>
</gene>
<sequence length="206" mass="23994">MSVSGEAEGEFEIFFDQDVPIENRLDASPEEVEKDEPGEEFTNFSIVVYLKQTDDEVDAIKIQLYSKDVLSFLYEGEMSKEDFETFKSEQELDIDFNDFPNILREVLGQINEDIEENGYNARLIPDEENSCRLIIKQDLELCTTEIFNIKLTGAGNERIRKVSQTRYNELSKRDNALRTQYKDLIKRIRRPDPKILQDFKLSSEIG</sequence>
<dbReference type="SMR" id="A2E9Y4"/>
<keyword evidence="3" id="KW-1185">Reference proteome</keyword>
<reference evidence="2" key="1">
    <citation type="submission" date="2006-10" db="EMBL/GenBank/DDBJ databases">
        <authorList>
            <person name="Amadeo P."/>
            <person name="Zhao Q."/>
            <person name="Wortman J."/>
            <person name="Fraser-Liggett C."/>
            <person name="Carlton J."/>
        </authorList>
    </citation>
    <scope>NUCLEOTIDE SEQUENCE</scope>
    <source>
        <strain evidence="2">G3</strain>
    </source>
</reference>
<protein>
    <recommendedName>
        <fullName evidence="1">Spindle assembly abnormal protein 6 N-terminal domain-containing protein</fullName>
    </recommendedName>
</protein>
<dbReference type="PANTHER" id="PTHR34230">
    <property type="entry name" value="ASSEMBLY ABNORMAL PROTEIN 6, PUTATIVE-RELATED"/>
    <property type="match status" value="1"/>
</dbReference>
<dbReference type="STRING" id="5722.A2E9Y4"/>
<dbReference type="PANTHER" id="PTHR34230:SF2">
    <property type="entry name" value="SPINDLE ASSEMBLY ABNORMAL PROTEIN 6 N-TERMINAL DOMAIN-CONTAINING PROTEIN"/>
    <property type="match status" value="1"/>
</dbReference>